<dbReference type="PANTHER" id="PTHR43884:SF12">
    <property type="entry name" value="ISOVALERYL-COA DEHYDROGENASE, MITOCHONDRIAL-RELATED"/>
    <property type="match status" value="1"/>
</dbReference>
<keyword evidence="4 9" id="KW-0274">FAD</keyword>
<comment type="similarity">
    <text evidence="2 9">Belongs to the acyl-CoA dehydrogenase family.</text>
</comment>
<dbReference type="EC" id="3.13.1.4" evidence="6"/>
<protein>
    <recommendedName>
        <fullName evidence="7">3-sulfinopropanoyl-CoA desulfinase</fullName>
        <ecNumber evidence="6">3.13.1.4</ecNumber>
    </recommendedName>
    <alternativeName>
        <fullName evidence="8">3-sulfinopropionyl coenzyme A desulfinase</fullName>
    </alternativeName>
</protein>
<dbReference type="Gene3D" id="1.20.140.10">
    <property type="entry name" value="Butyryl-CoA Dehydrogenase, subunit A, domain 3"/>
    <property type="match status" value="1"/>
</dbReference>
<keyword evidence="9" id="KW-0560">Oxidoreductase</keyword>
<dbReference type="Pfam" id="PF00441">
    <property type="entry name" value="Acyl-CoA_dh_1"/>
    <property type="match status" value="1"/>
</dbReference>
<dbReference type="GO" id="GO:0003995">
    <property type="term" value="F:acyl-CoA dehydrogenase activity"/>
    <property type="evidence" value="ECO:0007669"/>
    <property type="project" value="TreeGrafter"/>
</dbReference>
<dbReference type="InterPro" id="IPR013786">
    <property type="entry name" value="AcylCoA_DH/ox_N"/>
</dbReference>
<accession>A0A1M5LYX1</accession>
<evidence type="ECO:0000256" key="7">
    <source>
        <dbReference type="ARBA" id="ARBA00068311"/>
    </source>
</evidence>
<dbReference type="PANTHER" id="PTHR43884">
    <property type="entry name" value="ACYL-COA DEHYDROGENASE"/>
    <property type="match status" value="1"/>
</dbReference>
<comment type="catalytic activity">
    <reaction evidence="5">
        <text>3-sulfinopropanoyl-CoA + H2O = propanoyl-CoA + sulfite + H(+)</text>
        <dbReference type="Rhea" id="RHEA:41624"/>
        <dbReference type="ChEBI" id="CHEBI:15377"/>
        <dbReference type="ChEBI" id="CHEBI:15378"/>
        <dbReference type="ChEBI" id="CHEBI:17359"/>
        <dbReference type="ChEBI" id="CHEBI:57392"/>
        <dbReference type="ChEBI" id="CHEBI:78349"/>
        <dbReference type="EC" id="3.13.1.4"/>
    </reaction>
    <physiologicalReaction direction="left-to-right" evidence="5">
        <dbReference type="Rhea" id="RHEA:41625"/>
    </physiologicalReaction>
</comment>
<evidence type="ECO:0000313" key="14">
    <source>
        <dbReference type="Proteomes" id="UP000199758"/>
    </source>
</evidence>
<evidence type="ECO:0000256" key="6">
    <source>
        <dbReference type="ARBA" id="ARBA00066461"/>
    </source>
</evidence>
<evidence type="ECO:0000313" key="13">
    <source>
        <dbReference type="EMBL" id="SHG69869.1"/>
    </source>
</evidence>
<dbReference type="AlphaFoldDB" id="A0A1M5LYX1"/>
<dbReference type="Proteomes" id="UP000199758">
    <property type="component" value="Unassembled WGS sequence"/>
</dbReference>
<dbReference type="PIRSF" id="PIRSF016578">
    <property type="entry name" value="HsaA"/>
    <property type="match status" value="1"/>
</dbReference>
<dbReference type="InterPro" id="IPR009075">
    <property type="entry name" value="AcylCo_DH/oxidase_C"/>
</dbReference>
<dbReference type="Pfam" id="PF02770">
    <property type="entry name" value="Acyl-CoA_dh_M"/>
    <property type="match status" value="1"/>
</dbReference>
<reference evidence="13 14" key="1">
    <citation type="submission" date="2016-11" db="EMBL/GenBank/DDBJ databases">
        <authorList>
            <person name="Jaros S."/>
            <person name="Januszkiewicz K."/>
            <person name="Wedrychowicz H."/>
        </authorList>
    </citation>
    <scope>NUCLEOTIDE SEQUENCE [LARGE SCALE GENOMIC DNA]</scope>
    <source>
        <strain evidence="13 14">CGMCC 1.7049</strain>
    </source>
</reference>
<feature type="domain" description="Acyl-CoA oxidase/dehydrogenase middle" evidence="11">
    <location>
        <begin position="140"/>
        <end position="232"/>
    </location>
</feature>
<evidence type="ECO:0000256" key="3">
    <source>
        <dbReference type="ARBA" id="ARBA00022630"/>
    </source>
</evidence>
<gene>
    <name evidence="13" type="ORF">SAMN04488068_1156</name>
</gene>
<evidence type="ECO:0000256" key="2">
    <source>
        <dbReference type="ARBA" id="ARBA00009347"/>
    </source>
</evidence>
<evidence type="ECO:0000256" key="1">
    <source>
        <dbReference type="ARBA" id="ARBA00001974"/>
    </source>
</evidence>
<evidence type="ECO:0000256" key="4">
    <source>
        <dbReference type="ARBA" id="ARBA00022827"/>
    </source>
</evidence>
<dbReference type="Gene3D" id="2.40.110.10">
    <property type="entry name" value="Butyryl-CoA Dehydrogenase, subunit A, domain 2"/>
    <property type="match status" value="1"/>
</dbReference>
<feature type="domain" description="Acyl-CoA dehydrogenase/oxidase C-terminal" evidence="10">
    <location>
        <begin position="244"/>
        <end position="399"/>
    </location>
</feature>
<feature type="domain" description="Acyl-CoA dehydrogenase/oxidase N-terminal" evidence="12">
    <location>
        <begin position="19"/>
        <end position="136"/>
    </location>
</feature>
<dbReference type="FunFam" id="1.20.140.10:FF:000004">
    <property type="entry name" value="Acyl-CoA dehydrogenase FadE25"/>
    <property type="match status" value="1"/>
</dbReference>
<dbReference type="InterPro" id="IPR006091">
    <property type="entry name" value="Acyl-CoA_Oxase/DH_mid-dom"/>
</dbReference>
<dbReference type="InterPro" id="IPR037069">
    <property type="entry name" value="AcylCoA_DH/ox_N_sf"/>
</dbReference>
<proteinExistence type="inferred from homology"/>
<keyword evidence="14" id="KW-1185">Reference proteome</keyword>
<dbReference type="STRING" id="490188.SAMN04488068_1156"/>
<dbReference type="SUPFAM" id="SSF47203">
    <property type="entry name" value="Acyl-CoA dehydrogenase C-terminal domain-like"/>
    <property type="match status" value="1"/>
</dbReference>
<evidence type="ECO:0000259" key="10">
    <source>
        <dbReference type="Pfam" id="PF00441"/>
    </source>
</evidence>
<dbReference type="InterPro" id="IPR046373">
    <property type="entry name" value="Acyl-CoA_Oxase/DH_mid-dom_sf"/>
</dbReference>
<dbReference type="SUPFAM" id="SSF56645">
    <property type="entry name" value="Acyl-CoA dehydrogenase NM domain-like"/>
    <property type="match status" value="1"/>
</dbReference>
<keyword evidence="3 9" id="KW-0285">Flavoprotein</keyword>
<evidence type="ECO:0000259" key="11">
    <source>
        <dbReference type="Pfam" id="PF02770"/>
    </source>
</evidence>
<evidence type="ECO:0000259" key="12">
    <source>
        <dbReference type="Pfam" id="PF02771"/>
    </source>
</evidence>
<dbReference type="GO" id="GO:0050660">
    <property type="term" value="F:flavin adenine dinucleotide binding"/>
    <property type="evidence" value="ECO:0007669"/>
    <property type="project" value="InterPro"/>
</dbReference>
<dbReference type="Gene3D" id="1.10.540.10">
    <property type="entry name" value="Acyl-CoA dehydrogenase/oxidase, N-terminal domain"/>
    <property type="match status" value="1"/>
</dbReference>
<dbReference type="EMBL" id="FQWZ01000002">
    <property type="protein sequence ID" value="SHG69869.1"/>
    <property type="molecule type" value="Genomic_DNA"/>
</dbReference>
<sequence length="406" mass="44247">MTAARRRADALFNDLLLPDETRRIRREVRQFADDVLRPAAHALNTTPETRNGFPRAIFNAMGAAGLYKIPFPADVGGLGLEFPTLATVTVLEELAYYSRGLASALYDGQAILVGQTLNRAGGDLRMRYLPALVRGEFVGSFATSEPEASTDLSAGNMRTVAEKVDGGYRVTGTKRWITNSVAADYICVLCRSGERQTFLFADMKAPGIRVSDPDRKMGNHAQLTADVHFDGVFVPDDHVIGTANSGLRSALSALMLGRMGIGAIGVAMAQAAFDYSSDYISRRKVFGQPVASFQHWQFRFADYAMRLEMCRSLYQKAAMVYDKTGNAEAEAAMAKVAGSELAVDLSRDAIQACGAYGFVQTLSGPGLEFPLESIYRDAKIGEIYEGANEVQRWVVARQVFGREITG</sequence>
<dbReference type="Pfam" id="PF02771">
    <property type="entry name" value="Acyl-CoA_dh_N"/>
    <property type="match status" value="1"/>
</dbReference>
<dbReference type="InterPro" id="IPR036250">
    <property type="entry name" value="AcylCo_DH-like_C"/>
</dbReference>
<name>A0A1M5LYX1_9GAMM</name>
<organism evidence="13 14">
    <name type="scientific">Hydrocarboniphaga daqingensis</name>
    <dbReference type="NCBI Taxonomy" id="490188"/>
    <lineage>
        <taxon>Bacteria</taxon>
        <taxon>Pseudomonadati</taxon>
        <taxon>Pseudomonadota</taxon>
        <taxon>Gammaproteobacteria</taxon>
        <taxon>Nevskiales</taxon>
        <taxon>Nevskiaceae</taxon>
        <taxon>Hydrocarboniphaga</taxon>
    </lineage>
</organism>
<comment type="cofactor">
    <cofactor evidence="1 9">
        <name>FAD</name>
        <dbReference type="ChEBI" id="CHEBI:57692"/>
    </cofactor>
</comment>
<evidence type="ECO:0000256" key="5">
    <source>
        <dbReference type="ARBA" id="ARBA00052938"/>
    </source>
</evidence>
<dbReference type="OrthoDB" id="9780544at2"/>
<evidence type="ECO:0000256" key="8">
    <source>
        <dbReference type="ARBA" id="ARBA00075603"/>
    </source>
</evidence>
<dbReference type="InterPro" id="IPR009100">
    <property type="entry name" value="AcylCoA_DH/oxidase_NM_dom_sf"/>
</dbReference>
<evidence type="ECO:0000256" key="9">
    <source>
        <dbReference type="RuleBase" id="RU362125"/>
    </source>
</evidence>
<dbReference type="RefSeq" id="WP_139250128.1">
    <property type="nucleotide sequence ID" value="NZ_FQWZ01000002.1"/>
</dbReference>